<evidence type="ECO:0000313" key="21">
    <source>
        <dbReference type="Proteomes" id="UP001501940"/>
    </source>
</evidence>
<keyword evidence="4" id="KW-0285">Flavoprotein</keyword>
<evidence type="ECO:0000256" key="15">
    <source>
        <dbReference type="ARBA" id="ARBA00045717"/>
    </source>
</evidence>
<evidence type="ECO:0000256" key="10">
    <source>
        <dbReference type="ARBA" id="ARBA00023284"/>
    </source>
</evidence>
<accession>A0A3Q1BR23</accession>
<evidence type="ECO:0000259" key="18">
    <source>
        <dbReference type="Pfam" id="PF02852"/>
    </source>
</evidence>
<gene>
    <name evidence="20" type="primary">TXNRD1</name>
</gene>
<feature type="domain" description="FAD/NAD(P)-binding" evidence="19">
    <location>
        <begin position="14"/>
        <end position="337"/>
    </location>
</feature>
<dbReference type="GO" id="GO:0004791">
    <property type="term" value="F:thioredoxin-disulfide reductase (NADPH) activity"/>
    <property type="evidence" value="ECO:0007669"/>
    <property type="project" value="UniProtKB-EC"/>
</dbReference>
<evidence type="ECO:0000256" key="5">
    <source>
        <dbReference type="ARBA" id="ARBA00022827"/>
    </source>
</evidence>
<evidence type="ECO:0000256" key="13">
    <source>
        <dbReference type="ARBA" id="ARBA00044212"/>
    </source>
</evidence>
<dbReference type="InterPro" id="IPR004099">
    <property type="entry name" value="Pyr_nucl-diS_OxRdtase_dimer"/>
</dbReference>
<comment type="function">
    <text evidence="15">Reduces disulfideprotein thioredoxin (Trx) to its dithiol-containing form. Homodimeric flavoprotein involved in the regulation of cellular redox reactions, growth and differentiation. Contains a selenocysteine residue at the C-terminal active site that is essential for catalysis. Also has reductase activity on hydrogen peroxide (H2O2).</text>
</comment>
<dbReference type="GO" id="GO:0034599">
    <property type="term" value="P:cellular response to oxidative stress"/>
    <property type="evidence" value="ECO:0007669"/>
    <property type="project" value="TreeGrafter"/>
</dbReference>
<dbReference type="GeneTree" id="ENSGT00940000160180"/>
<dbReference type="EC" id="1.11.1.2" evidence="11"/>
<dbReference type="GO" id="GO:0005739">
    <property type="term" value="C:mitochondrion"/>
    <property type="evidence" value="ECO:0007669"/>
    <property type="project" value="TreeGrafter"/>
</dbReference>
<dbReference type="FunFam" id="3.50.50.60:FF:000012">
    <property type="entry name" value="Thioredoxin reductase 1, cytoplasmic"/>
    <property type="match status" value="1"/>
</dbReference>
<name>A0A3Q1BR23_AMPOC</name>
<dbReference type="InterPro" id="IPR046952">
    <property type="entry name" value="GSHR/TRXR-like"/>
</dbReference>
<evidence type="ECO:0000256" key="2">
    <source>
        <dbReference type="ARBA" id="ARBA00007532"/>
    </source>
</evidence>
<evidence type="ECO:0000256" key="9">
    <source>
        <dbReference type="ARBA" id="ARBA00023157"/>
    </source>
</evidence>
<dbReference type="OMA" id="FKETASH"/>
<organism evidence="20 21">
    <name type="scientific">Amphiprion ocellaris</name>
    <name type="common">Clown anemonefish</name>
    <dbReference type="NCBI Taxonomy" id="80972"/>
    <lineage>
        <taxon>Eukaryota</taxon>
        <taxon>Metazoa</taxon>
        <taxon>Chordata</taxon>
        <taxon>Craniata</taxon>
        <taxon>Vertebrata</taxon>
        <taxon>Euteleostomi</taxon>
        <taxon>Actinopterygii</taxon>
        <taxon>Neopterygii</taxon>
        <taxon>Teleostei</taxon>
        <taxon>Neoteleostei</taxon>
        <taxon>Acanthomorphata</taxon>
        <taxon>Ovalentaria</taxon>
        <taxon>Pomacentridae</taxon>
        <taxon>Amphiprion</taxon>
    </lineage>
</organism>
<keyword evidence="10" id="KW-0676">Redox-active center</keyword>
<dbReference type="GO" id="GO:0005829">
    <property type="term" value="C:cytosol"/>
    <property type="evidence" value="ECO:0007669"/>
    <property type="project" value="TreeGrafter"/>
</dbReference>
<dbReference type="Proteomes" id="UP001501940">
    <property type="component" value="Chromosome 21"/>
</dbReference>
<comment type="cofactor">
    <cofactor evidence="1">
        <name>FAD</name>
        <dbReference type="ChEBI" id="CHEBI:57692"/>
    </cofactor>
</comment>
<dbReference type="Gene3D" id="3.30.390.30">
    <property type="match status" value="1"/>
</dbReference>
<dbReference type="Pfam" id="PF07992">
    <property type="entry name" value="Pyr_redox_2"/>
    <property type="match status" value="1"/>
</dbReference>
<evidence type="ECO:0000256" key="11">
    <source>
        <dbReference type="ARBA" id="ARBA00044049"/>
    </source>
</evidence>
<evidence type="ECO:0000256" key="17">
    <source>
        <dbReference type="ARBA" id="ARBA00048992"/>
    </source>
</evidence>
<evidence type="ECO:0000256" key="6">
    <source>
        <dbReference type="ARBA" id="ARBA00022857"/>
    </source>
</evidence>
<feature type="domain" description="Pyridine nucleotide-disulphide oxidoreductase dimerisation" evidence="18">
    <location>
        <begin position="363"/>
        <end position="469"/>
    </location>
</feature>
<comment type="catalytic activity">
    <reaction evidence="16">
        <text>[thioredoxin]-dithiol + NADP(+) = [thioredoxin]-disulfide + NADPH + H(+)</text>
        <dbReference type="Rhea" id="RHEA:20345"/>
        <dbReference type="Rhea" id="RHEA-COMP:10698"/>
        <dbReference type="Rhea" id="RHEA-COMP:10700"/>
        <dbReference type="ChEBI" id="CHEBI:15378"/>
        <dbReference type="ChEBI" id="CHEBI:29950"/>
        <dbReference type="ChEBI" id="CHEBI:50058"/>
        <dbReference type="ChEBI" id="CHEBI:57783"/>
        <dbReference type="ChEBI" id="CHEBI:58349"/>
        <dbReference type="EC" id="1.8.1.9"/>
    </reaction>
    <physiologicalReaction direction="right-to-left" evidence="16">
        <dbReference type="Rhea" id="RHEA:20347"/>
    </physiologicalReaction>
</comment>
<dbReference type="InterPro" id="IPR006338">
    <property type="entry name" value="Thioredoxin/glutathione_Rdtase"/>
</dbReference>
<dbReference type="NCBIfam" id="TIGR01438">
    <property type="entry name" value="TGR"/>
    <property type="match status" value="1"/>
</dbReference>
<evidence type="ECO:0000256" key="8">
    <source>
        <dbReference type="ARBA" id="ARBA00023002"/>
    </source>
</evidence>
<dbReference type="FunFam" id="3.30.390.30:FF:000004">
    <property type="entry name" value="Thioredoxin reductase 1, cytoplasmic"/>
    <property type="match status" value="1"/>
</dbReference>
<dbReference type="GO" id="GO:0006749">
    <property type="term" value="P:glutathione metabolic process"/>
    <property type="evidence" value="ECO:0007669"/>
    <property type="project" value="TreeGrafter"/>
</dbReference>
<dbReference type="GO" id="GO:0004362">
    <property type="term" value="F:glutathione-disulfide reductase (NADPH) activity"/>
    <property type="evidence" value="ECO:0007669"/>
    <property type="project" value="TreeGrafter"/>
</dbReference>
<evidence type="ECO:0000259" key="19">
    <source>
        <dbReference type="Pfam" id="PF07992"/>
    </source>
</evidence>
<dbReference type="GO" id="GO:0050660">
    <property type="term" value="F:flavin adenine dinucleotide binding"/>
    <property type="evidence" value="ECO:0007669"/>
    <property type="project" value="InterPro"/>
</dbReference>
<dbReference type="InterPro" id="IPR016156">
    <property type="entry name" value="FAD/NAD-linked_Rdtase_dimer_sf"/>
</dbReference>
<dbReference type="Ensembl" id="ENSAOCT00000032099.2">
    <property type="protein sequence ID" value="ENSAOCP00000016003.2"/>
    <property type="gene ID" value="ENSAOCG00000020831.2"/>
</dbReference>
<dbReference type="PANTHER" id="PTHR42737">
    <property type="entry name" value="GLUTATHIONE REDUCTASE"/>
    <property type="match status" value="1"/>
</dbReference>
<keyword evidence="5" id="KW-0274">FAD</keyword>
<keyword evidence="8" id="KW-0560">Oxidoreductase</keyword>
<reference evidence="20" key="3">
    <citation type="submission" date="2025-09" db="UniProtKB">
        <authorList>
            <consortium name="Ensembl"/>
        </authorList>
    </citation>
    <scope>IDENTIFICATION</scope>
</reference>
<keyword evidence="21" id="KW-1185">Reference proteome</keyword>
<proteinExistence type="inferred from homology"/>
<dbReference type="GO" id="GO:0045454">
    <property type="term" value="P:cell redox homeostasis"/>
    <property type="evidence" value="ECO:0007669"/>
    <property type="project" value="InterPro"/>
</dbReference>
<evidence type="ECO:0000256" key="4">
    <source>
        <dbReference type="ARBA" id="ARBA00022630"/>
    </source>
</evidence>
<dbReference type="SUPFAM" id="SSF55424">
    <property type="entry name" value="FAD/NAD-linked reductases, dimerisation (C-terminal) domain"/>
    <property type="match status" value="1"/>
</dbReference>
<evidence type="ECO:0000256" key="7">
    <source>
        <dbReference type="ARBA" id="ARBA00022933"/>
    </source>
</evidence>
<dbReference type="PANTHER" id="PTHR42737:SF8">
    <property type="entry name" value="THIOREDOXIN-DISULFIDE REDUCTASE"/>
    <property type="match status" value="1"/>
</dbReference>
<dbReference type="Gene3D" id="3.50.50.60">
    <property type="entry name" value="FAD/NAD(P)-binding domain"/>
    <property type="match status" value="2"/>
</dbReference>
<evidence type="ECO:0000256" key="14">
    <source>
        <dbReference type="ARBA" id="ARBA00044275"/>
    </source>
</evidence>
<keyword evidence="7" id="KW-0712">Selenocysteine</keyword>
<dbReference type="InterPro" id="IPR023753">
    <property type="entry name" value="FAD/NAD-binding_dom"/>
</dbReference>
<evidence type="ECO:0000256" key="16">
    <source>
        <dbReference type="ARBA" id="ARBA00047387"/>
    </source>
</evidence>
<evidence type="ECO:0000256" key="3">
    <source>
        <dbReference type="ARBA" id="ARBA00012610"/>
    </source>
</evidence>
<evidence type="ECO:0000256" key="12">
    <source>
        <dbReference type="ARBA" id="ARBA00044068"/>
    </source>
</evidence>
<dbReference type="EC" id="1.8.1.9" evidence="3"/>
<reference evidence="20" key="2">
    <citation type="submission" date="2025-08" db="UniProtKB">
        <authorList>
            <consortium name="Ensembl"/>
        </authorList>
    </citation>
    <scope>IDENTIFICATION</scope>
</reference>
<evidence type="ECO:0000313" key="20">
    <source>
        <dbReference type="Ensembl" id="ENSAOCP00000016003.2"/>
    </source>
</evidence>
<dbReference type="PRINTS" id="PR00411">
    <property type="entry name" value="PNDRDTASEI"/>
</dbReference>
<comment type="similarity">
    <text evidence="2">Belongs to the class-I pyridine nucleotide-disulfide oxidoreductase family.</text>
</comment>
<keyword evidence="9" id="KW-1015">Disulfide bond</keyword>
<keyword evidence="6" id="KW-0521">NADP</keyword>
<dbReference type="Pfam" id="PF02852">
    <property type="entry name" value="Pyr_redox_dim"/>
    <property type="match status" value="1"/>
</dbReference>
<reference evidence="20 21" key="1">
    <citation type="submission" date="2022-01" db="EMBL/GenBank/DDBJ databases">
        <title>A chromosome-scale genome assembly of the false clownfish, Amphiprion ocellaris.</title>
        <authorList>
            <person name="Ryu T."/>
        </authorList>
    </citation>
    <scope>NUCLEOTIDE SEQUENCE [LARGE SCALE GENOMIC DNA]</scope>
</reference>
<sequence>MDPPTGPSLGLYDYDLLVIGGGSGGLAVAKEAAGLRKKVLILDFLAPSPRGTERELGGSSFNMDSIRKFLQQATLLGKAVQDSQKYGWRFRHEGKLVSDDESHDQTLHLSLVRELKSCGVFYLRARGEIVAPHTVEVNVNGRKRHLTAETLVVATGDRPQYLDIPGDREYCLTSEDLLSLPHPPARTLVVCGSAEGLECAGFLFSLGLQVTVMLLADLLQEFDLKMAEKIENYMFVGGVDFLHHCSLSKVQRHTDTQTGRLQVTIISKDGQIKQDHFDTVLLAVGRKACTSDIGLECVRVQCSQDTGRILVNERDQTSVDHIYAIGSVQHGRPSTTGLSVHAGKLLARRLYGGDSILCDYTIVPTVVLTPLEYAACGLSEERANLIFGEDSIEVYHSYYWPLEWTLPARNKNSCYVKVICHIPDHERVVGLHVMGPNAGDILQGFVTAMKCGLTKQQLDATVGIHPGAAQVSILFFLKKLFGDIE</sequence>
<evidence type="ECO:0000256" key="1">
    <source>
        <dbReference type="ARBA" id="ARBA00001974"/>
    </source>
</evidence>
<dbReference type="InterPro" id="IPR036188">
    <property type="entry name" value="FAD/NAD-bd_sf"/>
</dbReference>
<dbReference type="GO" id="GO:0050137">
    <property type="term" value="F:NADPH peroxidase activity"/>
    <property type="evidence" value="ECO:0007669"/>
    <property type="project" value="UniProtKB-EC"/>
</dbReference>
<dbReference type="SUPFAM" id="SSF51905">
    <property type="entry name" value="FAD/NAD(P)-binding domain"/>
    <property type="match status" value="1"/>
</dbReference>
<protein>
    <recommendedName>
        <fullName evidence="12">Thioredoxin reductase 1, cytoplasmic</fullName>
        <ecNumber evidence="11">1.11.1.2</ecNumber>
        <ecNumber evidence="3">1.8.1.9</ecNumber>
    </recommendedName>
    <alternativeName>
        <fullName evidence="14">Peroxidase TXNRD1</fullName>
    </alternativeName>
    <alternativeName>
        <fullName evidence="13">Thioredoxin reductase TR1</fullName>
    </alternativeName>
</protein>
<dbReference type="AlphaFoldDB" id="A0A3Q1BR23"/>
<dbReference type="PRINTS" id="PR00368">
    <property type="entry name" value="FADPNR"/>
</dbReference>
<comment type="catalytic activity">
    <reaction evidence="17">
        <text>H2O2 + NADPH + H(+) = NADP(+) + 2 H2O</text>
        <dbReference type="Rhea" id="RHEA:15173"/>
        <dbReference type="ChEBI" id="CHEBI:15377"/>
        <dbReference type="ChEBI" id="CHEBI:15378"/>
        <dbReference type="ChEBI" id="CHEBI:16240"/>
        <dbReference type="ChEBI" id="CHEBI:57783"/>
        <dbReference type="ChEBI" id="CHEBI:58349"/>
        <dbReference type="EC" id="1.11.1.2"/>
    </reaction>
    <physiologicalReaction direction="left-to-right" evidence="17">
        <dbReference type="Rhea" id="RHEA:15174"/>
    </physiologicalReaction>
</comment>